<evidence type="ECO:0000256" key="4">
    <source>
        <dbReference type="HAMAP-Rule" id="MF_01368"/>
    </source>
</evidence>
<evidence type="ECO:0000256" key="2">
    <source>
        <dbReference type="ARBA" id="ARBA00022980"/>
    </source>
</evidence>
<comment type="subunit">
    <text evidence="4">Part of the 50S ribosomal subunit. Contacts protein L32.</text>
</comment>
<keyword evidence="7" id="KW-1185">Reference proteome</keyword>
<dbReference type="HAMAP" id="MF_01368">
    <property type="entry name" value="Ribosomal_bL17"/>
    <property type="match status" value="1"/>
</dbReference>
<dbReference type="InterPro" id="IPR047859">
    <property type="entry name" value="Ribosomal_bL17_CS"/>
</dbReference>
<dbReference type="Gene3D" id="3.90.1030.10">
    <property type="entry name" value="Ribosomal protein L17"/>
    <property type="match status" value="1"/>
</dbReference>
<dbReference type="PROSITE" id="PS01167">
    <property type="entry name" value="RIBOSOMAL_L17"/>
    <property type="match status" value="1"/>
</dbReference>
<dbReference type="Proteomes" id="UP000663088">
    <property type="component" value="Chromosome"/>
</dbReference>
<evidence type="ECO:0000256" key="3">
    <source>
        <dbReference type="ARBA" id="ARBA00023274"/>
    </source>
</evidence>
<gene>
    <name evidence="4 6" type="primary">rplQ</name>
    <name evidence="6" type="ORF">EM20IM_01480</name>
</gene>
<reference evidence="6 7" key="1">
    <citation type="submission" date="2020-12" db="EMBL/GenBank/DDBJ databases">
        <authorList>
            <person name="Awala S.I."/>
            <person name="Gwak J.-H."/>
            <person name="Kim S.-J."/>
            <person name="Rhee S.-K."/>
        </authorList>
    </citation>
    <scope>NUCLEOTIDE SEQUENCE [LARGE SCALE GENOMIC DNA]</scope>
    <source>
        <strain evidence="6 7">IT5</strain>
    </source>
</reference>
<sequence length="131" mass="14981">MRHQKRTHKLGRDTQHRSALIANLAKELIEHKRIKTTLAKAKALRPFAEKLVTLAKKGTLHARRLVVRKIHSKKAARLLFKEIAPQMQGRIGGYVRIYKMGNRLSDGAKMALIEWTEGQVPVENQKAQKTE</sequence>
<protein>
    <recommendedName>
        <fullName evidence="4">Large ribosomal subunit protein bL17</fullName>
    </recommendedName>
</protein>
<dbReference type="SUPFAM" id="SSF64263">
    <property type="entry name" value="Prokaryotic ribosomal protein L17"/>
    <property type="match status" value="1"/>
</dbReference>
<evidence type="ECO:0000313" key="6">
    <source>
        <dbReference type="EMBL" id="QSR87061.1"/>
    </source>
</evidence>
<dbReference type="Pfam" id="PF01196">
    <property type="entry name" value="Ribosomal_L17"/>
    <property type="match status" value="1"/>
</dbReference>
<dbReference type="NCBIfam" id="TIGR00059">
    <property type="entry name" value="L17"/>
    <property type="match status" value="1"/>
</dbReference>
<proteinExistence type="inferred from homology"/>
<dbReference type="InterPro" id="IPR036373">
    <property type="entry name" value="Ribosomal_bL17_sf"/>
</dbReference>
<dbReference type="PANTHER" id="PTHR14413">
    <property type="entry name" value="RIBOSOMAL PROTEIN L17"/>
    <property type="match status" value="1"/>
</dbReference>
<organism evidence="6 7">
    <name type="scientific">Candidatus Methylacidiphilum infernorum</name>
    <dbReference type="NCBI Taxonomy" id="511746"/>
    <lineage>
        <taxon>Bacteria</taxon>
        <taxon>Pseudomonadati</taxon>
        <taxon>Verrucomicrobiota</taxon>
        <taxon>Methylacidiphilae</taxon>
        <taxon>Methylacidiphilales</taxon>
        <taxon>Methylacidiphilaceae</taxon>
        <taxon>Methylacidiphilum (ex Ratnadevi et al. 2023)</taxon>
    </lineage>
</organism>
<evidence type="ECO:0000256" key="1">
    <source>
        <dbReference type="ARBA" id="ARBA00008777"/>
    </source>
</evidence>
<evidence type="ECO:0000313" key="7">
    <source>
        <dbReference type="Proteomes" id="UP000663088"/>
    </source>
</evidence>
<comment type="similarity">
    <text evidence="1 4 5">Belongs to the bacterial ribosomal protein bL17 family.</text>
</comment>
<accession>A0ABX7PWP0</accession>
<keyword evidence="2 4" id="KW-0689">Ribosomal protein</keyword>
<dbReference type="PANTHER" id="PTHR14413:SF16">
    <property type="entry name" value="LARGE RIBOSOMAL SUBUNIT PROTEIN BL17M"/>
    <property type="match status" value="1"/>
</dbReference>
<dbReference type="EMBL" id="CP065956">
    <property type="protein sequence ID" value="QSR87061.1"/>
    <property type="molecule type" value="Genomic_DNA"/>
</dbReference>
<evidence type="ECO:0000256" key="5">
    <source>
        <dbReference type="RuleBase" id="RU000660"/>
    </source>
</evidence>
<dbReference type="InterPro" id="IPR000456">
    <property type="entry name" value="Ribosomal_bL17"/>
</dbReference>
<keyword evidence="3 4" id="KW-0687">Ribonucleoprotein</keyword>
<dbReference type="GO" id="GO:0005840">
    <property type="term" value="C:ribosome"/>
    <property type="evidence" value="ECO:0007669"/>
    <property type="project" value="UniProtKB-KW"/>
</dbReference>
<dbReference type="RefSeq" id="WP_206847513.1">
    <property type="nucleotide sequence ID" value="NZ_CP065956.1"/>
</dbReference>
<name>A0ABX7PWP0_9BACT</name>